<feature type="region of interest" description="Disordered" evidence="1">
    <location>
        <begin position="30"/>
        <end position="146"/>
    </location>
</feature>
<dbReference type="InterPro" id="IPR038838">
    <property type="entry name" value="TRIR"/>
</dbReference>
<dbReference type="EMBL" id="CADEAL010001557">
    <property type="protein sequence ID" value="CAB1433378.1"/>
    <property type="molecule type" value="Genomic_DNA"/>
</dbReference>
<feature type="compositionally biased region" description="Basic and acidic residues" evidence="1">
    <location>
        <begin position="134"/>
        <end position="146"/>
    </location>
</feature>
<sequence length="178" mass="19742">MALLNFGTFSLYFSSGSVYELYFREIMDPNRRPRATSGSSGDSSPASPGSSCTPAGDKASTPGWQRVRQRRQLHGDVQEEDGGGGEEEKGAASRRRSSSRRRQSFRTGTDTSGQEAPCSDELCGEAQRRRVPKDRHGCEEAERRLRGKSDAWASYMAEVKKYKAHQCGDDDKTRPLVK</sequence>
<dbReference type="PANTHER" id="PTHR34753">
    <property type="entry name" value="TELOMERASE RNA COMPONENT INTERACTING RNASE"/>
    <property type="match status" value="1"/>
</dbReference>
<evidence type="ECO:0000256" key="1">
    <source>
        <dbReference type="SAM" id="MobiDB-lite"/>
    </source>
</evidence>
<proteinExistence type="predicted"/>
<evidence type="ECO:0000313" key="2">
    <source>
        <dbReference type="EMBL" id="CAB1433378.1"/>
    </source>
</evidence>
<dbReference type="GO" id="GO:0008409">
    <property type="term" value="F:5'-3' exonuclease activity"/>
    <property type="evidence" value="ECO:0007669"/>
    <property type="project" value="InterPro"/>
</dbReference>
<comment type="caution">
    <text evidence="2">The sequence shown here is derived from an EMBL/GenBank/DDBJ whole genome shotgun (WGS) entry which is preliminary data.</text>
</comment>
<keyword evidence="3" id="KW-1185">Reference proteome</keyword>
<evidence type="ECO:0000313" key="3">
    <source>
        <dbReference type="Proteomes" id="UP001153269"/>
    </source>
</evidence>
<accession>A0A9N7UNK9</accession>
<name>A0A9N7UNK9_PLEPL</name>
<feature type="compositionally biased region" description="Low complexity" evidence="1">
    <location>
        <begin position="35"/>
        <end position="56"/>
    </location>
</feature>
<dbReference type="PANTHER" id="PTHR34753:SF1">
    <property type="entry name" value="TELOMERASE RNA COMPONENT INTERACTING RNASE"/>
    <property type="match status" value="1"/>
</dbReference>
<dbReference type="AlphaFoldDB" id="A0A9N7UNK9"/>
<reference evidence="2" key="1">
    <citation type="submission" date="2020-03" db="EMBL/GenBank/DDBJ databases">
        <authorList>
            <person name="Weist P."/>
        </authorList>
    </citation>
    <scope>NUCLEOTIDE SEQUENCE</scope>
</reference>
<gene>
    <name evidence="2" type="ORF">PLEPLA_LOCUS21468</name>
</gene>
<dbReference type="Proteomes" id="UP001153269">
    <property type="component" value="Unassembled WGS sequence"/>
</dbReference>
<protein>
    <submittedName>
        <fullName evidence="2">Uncharacterized protein</fullName>
    </submittedName>
</protein>
<feature type="compositionally biased region" description="Basic residues" evidence="1">
    <location>
        <begin position="92"/>
        <end position="104"/>
    </location>
</feature>
<organism evidence="2 3">
    <name type="scientific">Pleuronectes platessa</name>
    <name type="common">European plaice</name>
    <dbReference type="NCBI Taxonomy" id="8262"/>
    <lineage>
        <taxon>Eukaryota</taxon>
        <taxon>Metazoa</taxon>
        <taxon>Chordata</taxon>
        <taxon>Craniata</taxon>
        <taxon>Vertebrata</taxon>
        <taxon>Euteleostomi</taxon>
        <taxon>Actinopterygii</taxon>
        <taxon>Neopterygii</taxon>
        <taxon>Teleostei</taxon>
        <taxon>Neoteleostei</taxon>
        <taxon>Acanthomorphata</taxon>
        <taxon>Carangaria</taxon>
        <taxon>Pleuronectiformes</taxon>
        <taxon>Pleuronectoidei</taxon>
        <taxon>Pleuronectidae</taxon>
        <taxon>Pleuronectes</taxon>
    </lineage>
</organism>
<dbReference type="GO" id="GO:0008408">
    <property type="term" value="F:3'-5' exonuclease activity"/>
    <property type="evidence" value="ECO:0007669"/>
    <property type="project" value="InterPro"/>
</dbReference>